<accession>G8WS82</accession>
<dbReference type="PATRIC" id="fig|1003195.29.peg.2951"/>
<dbReference type="AlphaFoldDB" id="G8WS82"/>
<dbReference type="KEGG" id="scy:SCATT_29510"/>
<name>G8WS82_STREN</name>
<gene>
    <name evidence="2" type="ordered locus">SCATT_29510</name>
</gene>
<reference evidence="3" key="1">
    <citation type="submission" date="2011-12" db="EMBL/GenBank/DDBJ databases">
        <title>Complete genome sequence of Streptomyces cattleya strain DSM 46488.</title>
        <authorList>
            <person name="Ou H.-Y."/>
            <person name="Li P."/>
            <person name="Zhao C."/>
            <person name="O'Hagan D."/>
            <person name="Deng Z."/>
        </authorList>
    </citation>
    <scope>NUCLEOTIDE SEQUENCE [LARGE SCALE GENOMIC DNA]</scope>
    <source>
        <strain evidence="3">ATCC 35852 / DSM 46488 / JCM 4925 / NBRC 14057 / NRRL 8057</strain>
    </source>
</reference>
<dbReference type="EMBL" id="CP003219">
    <property type="protein sequence ID" value="AEW95322.1"/>
    <property type="molecule type" value="Genomic_DNA"/>
</dbReference>
<organism evidence="2 3">
    <name type="scientific">Streptantibioticus cattleyicolor (strain ATCC 35852 / DSM 46488 / JCM 4925 / NBRC 14057 / NRRL 8057)</name>
    <name type="common">Streptomyces cattleya</name>
    <dbReference type="NCBI Taxonomy" id="1003195"/>
    <lineage>
        <taxon>Bacteria</taxon>
        <taxon>Bacillati</taxon>
        <taxon>Actinomycetota</taxon>
        <taxon>Actinomycetes</taxon>
        <taxon>Kitasatosporales</taxon>
        <taxon>Streptomycetaceae</taxon>
        <taxon>Streptantibioticus</taxon>
    </lineage>
</organism>
<keyword evidence="3" id="KW-1185">Reference proteome</keyword>
<sequence>MGPAAPRKTLRGYDGAFLVQLDERSGTRNVALPTAQGTDSVELRVLWWVYEPVQTVRTRTTHGWAPVRKDLDQRVRRLVDEYAAGGHRLGTPGMAQHLAAPQMLPDRGLAYRVSDISARESDDELRPGQAGEVDLPYSWNADRREEYEFCVRAVRSGPASLAALWLLRHPDQVSQVLGWVVDHRTLIRGETNWQDEMAALLATLTSQERQELSELLRDRLANLGRRVPPRGDSPVEQVPPPTGVNGWSVNLAGG</sequence>
<feature type="region of interest" description="Disordered" evidence="1">
    <location>
        <begin position="225"/>
        <end position="245"/>
    </location>
</feature>
<dbReference type="HOGENOM" id="CLU_078794_0_0_11"/>
<proteinExistence type="predicted"/>
<dbReference type="Proteomes" id="UP000007842">
    <property type="component" value="Chromosome"/>
</dbReference>
<evidence type="ECO:0000256" key="1">
    <source>
        <dbReference type="SAM" id="MobiDB-lite"/>
    </source>
</evidence>
<protein>
    <submittedName>
        <fullName evidence="2">Uncharacterized protein</fullName>
    </submittedName>
</protein>
<dbReference type="eggNOG" id="ENOG5032A81">
    <property type="taxonomic scope" value="Bacteria"/>
</dbReference>
<evidence type="ECO:0000313" key="3">
    <source>
        <dbReference type="Proteomes" id="UP000007842"/>
    </source>
</evidence>
<evidence type="ECO:0000313" key="2">
    <source>
        <dbReference type="EMBL" id="AEW95322.1"/>
    </source>
</evidence>
<dbReference type="STRING" id="1003195.SCATT_29510"/>